<dbReference type="Pfam" id="PF00005">
    <property type="entry name" value="ABC_tran"/>
    <property type="match status" value="1"/>
</dbReference>
<keyword evidence="5 9" id="KW-0067">ATP-binding</keyword>
<dbReference type="InterPro" id="IPR027417">
    <property type="entry name" value="P-loop_NTPase"/>
</dbReference>
<dbReference type="InterPro" id="IPR017871">
    <property type="entry name" value="ABC_transporter-like_CS"/>
</dbReference>
<protein>
    <submittedName>
        <fullName evidence="9">Glutamine transport ATP-binding protein GlnQ</fullName>
    </submittedName>
</protein>
<keyword evidence="4" id="KW-0547">Nucleotide-binding</keyword>
<dbReference type="PANTHER" id="PTHR43166:SF6">
    <property type="entry name" value="PHOSPHONATES IMPORT ATP-BINDING PROTEIN PHNC"/>
    <property type="match status" value="1"/>
</dbReference>
<gene>
    <name evidence="9" type="primary">glnQ_2</name>
    <name evidence="9" type="ORF">VPAL9027_02994</name>
</gene>
<evidence type="ECO:0000256" key="1">
    <source>
        <dbReference type="ARBA" id="ARBA00004417"/>
    </source>
</evidence>
<organism evidence="9 10">
    <name type="scientific">Vibrio palustris</name>
    <dbReference type="NCBI Taxonomy" id="1918946"/>
    <lineage>
        <taxon>Bacteria</taxon>
        <taxon>Pseudomonadati</taxon>
        <taxon>Pseudomonadota</taxon>
        <taxon>Gammaproteobacteria</taxon>
        <taxon>Vibrionales</taxon>
        <taxon>Vibrionaceae</taxon>
        <taxon>Vibrio</taxon>
    </lineage>
</organism>
<dbReference type="GO" id="GO:0005886">
    <property type="term" value="C:plasma membrane"/>
    <property type="evidence" value="ECO:0007669"/>
    <property type="project" value="UniProtKB-SubCell"/>
</dbReference>
<accession>A0A1R4B7Z9</accession>
<keyword evidence="3" id="KW-1003">Cell membrane</keyword>
<dbReference type="SUPFAM" id="SSF52540">
    <property type="entry name" value="P-loop containing nucleoside triphosphate hydrolases"/>
    <property type="match status" value="1"/>
</dbReference>
<dbReference type="RefSeq" id="WP_077315375.1">
    <property type="nucleotide sequence ID" value="NZ_AP024887.1"/>
</dbReference>
<dbReference type="GO" id="GO:0015416">
    <property type="term" value="F:ABC-type phosphonate transporter activity"/>
    <property type="evidence" value="ECO:0007669"/>
    <property type="project" value="InterPro"/>
</dbReference>
<evidence type="ECO:0000256" key="7">
    <source>
        <dbReference type="ARBA" id="ARBA00023136"/>
    </source>
</evidence>
<feature type="domain" description="ABC transporter" evidence="8">
    <location>
        <begin position="13"/>
        <end position="261"/>
    </location>
</feature>
<dbReference type="Gene3D" id="3.40.50.300">
    <property type="entry name" value="P-loop containing nucleotide triphosphate hydrolases"/>
    <property type="match status" value="1"/>
</dbReference>
<proteinExistence type="predicted"/>
<dbReference type="STRING" id="1918946.VPAL9027_02994"/>
<dbReference type="PROSITE" id="PS50893">
    <property type="entry name" value="ABC_TRANSPORTER_2"/>
    <property type="match status" value="1"/>
</dbReference>
<dbReference type="InterPro" id="IPR003593">
    <property type="entry name" value="AAA+_ATPase"/>
</dbReference>
<evidence type="ECO:0000313" key="10">
    <source>
        <dbReference type="Proteomes" id="UP000189475"/>
    </source>
</evidence>
<dbReference type="PROSITE" id="PS00211">
    <property type="entry name" value="ABC_TRANSPORTER_1"/>
    <property type="match status" value="1"/>
</dbReference>
<dbReference type="EMBL" id="FUFT01000008">
    <property type="protein sequence ID" value="SJL84981.1"/>
    <property type="molecule type" value="Genomic_DNA"/>
</dbReference>
<comment type="subcellular location">
    <subcellularLocation>
        <location evidence="1">Cell inner membrane</location>
        <topology evidence="1">Peripheral membrane protein</topology>
    </subcellularLocation>
</comment>
<dbReference type="InterPro" id="IPR012693">
    <property type="entry name" value="ABC_transpr_PhnC"/>
</dbReference>
<dbReference type="NCBIfam" id="TIGR02315">
    <property type="entry name" value="ABC_phnC"/>
    <property type="match status" value="1"/>
</dbReference>
<dbReference type="PANTHER" id="PTHR43166">
    <property type="entry name" value="AMINO ACID IMPORT ATP-BINDING PROTEIN"/>
    <property type="match status" value="1"/>
</dbReference>
<evidence type="ECO:0000256" key="2">
    <source>
        <dbReference type="ARBA" id="ARBA00022448"/>
    </source>
</evidence>
<evidence type="ECO:0000313" key="9">
    <source>
        <dbReference type="EMBL" id="SJL84981.1"/>
    </source>
</evidence>
<dbReference type="GO" id="GO:0016887">
    <property type="term" value="F:ATP hydrolysis activity"/>
    <property type="evidence" value="ECO:0007669"/>
    <property type="project" value="InterPro"/>
</dbReference>
<name>A0A1R4B7Z9_9VIBR</name>
<dbReference type="SMART" id="SM00382">
    <property type="entry name" value="AAA"/>
    <property type="match status" value="1"/>
</dbReference>
<evidence type="ECO:0000256" key="6">
    <source>
        <dbReference type="ARBA" id="ARBA00022967"/>
    </source>
</evidence>
<sequence>MVHTPNSGNEKLLSVVNLRKAYRGKKEVIKGVDFDLYAGEMVAIVGQSGAGKSTLLHMLNGTVDSTSGHIIGFPQSDDPQYVEKLSGKGMREWRTQCGMIFQDFCLVPRLDVVTNVLLGRLSQTSNIRSLLKLFPQADIDQAIQLLEWIGLIEHAMQRAENLSGGQSQRVAIARALMQNPRVLLADEPVASLDPKNTHRVMEALQEISQQGIAVMVNLHSIELVKQYATRVIGVAEGNIVYDGSPEGLTADIQQLIYTQQAVA</sequence>
<keyword evidence="2" id="KW-0813">Transport</keyword>
<evidence type="ECO:0000256" key="4">
    <source>
        <dbReference type="ARBA" id="ARBA00022741"/>
    </source>
</evidence>
<dbReference type="GO" id="GO:0005524">
    <property type="term" value="F:ATP binding"/>
    <property type="evidence" value="ECO:0007669"/>
    <property type="project" value="UniProtKB-KW"/>
</dbReference>
<dbReference type="OrthoDB" id="9802264at2"/>
<evidence type="ECO:0000256" key="5">
    <source>
        <dbReference type="ARBA" id="ARBA00022840"/>
    </source>
</evidence>
<dbReference type="InterPro" id="IPR050086">
    <property type="entry name" value="MetN_ABC_transporter-like"/>
</dbReference>
<evidence type="ECO:0000256" key="3">
    <source>
        <dbReference type="ARBA" id="ARBA00022475"/>
    </source>
</evidence>
<dbReference type="AlphaFoldDB" id="A0A1R4B7Z9"/>
<reference evidence="9 10" key="1">
    <citation type="submission" date="2017-02" db="EMBL/GenBank/DDBJ databases">
        <authorList>
            <person name="Peterson S.W."/>
        </authorList>
    </citation>
    <scope>NUCLEOTIDE SEQUENCE [LARGE SCALE GENOMIC DNA]</scope>
    <source>
        <strain evidence="9 10">CECT 9027</strain>
    </source>
</reference>
<dbReference type="InterPro" id="IPR003439">
    <property type="entry name" value="ABC_transporter-like_ATP-bd"/>
</dbReference>
<keyword evidence="10" id="KW-1185">Reference proteome</keyword>
<keyword evidence="6" id="KW-1278">Translocase</keyword>
<dbReference type="CDD" id="cd03256">
    <property type="entry name" value="ABC_PhnC_transporter"/>
    <property type="match status" value="1"/>
</dbReference>
<evidence type="ECO:0000259" key="8">
    <source>
        <dbReference type="PROSITE" id="PS50893"/>
    </source>
</evidence>
<dbReference type="Proteomes" id="UP000189475">
    <property type="component" value="Unassembled WGS sequence"/>
</dbReference>
<keyword evidence="7" id="KW-0472">Membrane</keyword>